<comment type="caution">
    <text evidence="3">The sequence shown here is derived from an EMBL/GenBank/DDBJ whole genome shotgun (WGS) entry which is preliminary data.</text>
</comment>
<dbReference type="Proteomes" id="UP000175989">
    <property type="component" value="Unassembled WGS sequence"/>
</dbReference>
<reference evidence="4" key="1">
    <citation type="journal article" date="2016" name="Front. Microbiol.">
        <title>Molecular Keys to the Janthinobacterium and Duganella spp. Interaction with the Plant Pathogen Fusarium graminearum.</title>
        <authorList>
            <person name="Haack F.S."/>
            <person name="Poehlein A."/>
            <person name="Kroger C."/>
            <person name="Voigt C.A."/>
            <person name="Piepenbring M."/>
            <person name="Bode H.B."/>
            <person name="Daniel R."/>
            <person name="Schafer W."/>
            <person name="Streit W.R."/>
        </authorList>
    </citation>
    <scope>NUCLEOTIDE SEQUENCE [LARGE SCALE GENOMIC DNA]</scope>
    <source>
        <strain evidence="4">T54</strain>
    </source>
</reference>
<accession>A0A1E7WD05</accession>
<evidence type="ECO:0000313" key="3">
    <source>
        <dbReference type="EMBL" id="OEZ95680.1"/>
    </source>
</evidence>
<feature type="signal peptide" evidence="2">
    <location>
        <begin position="1"/>
        <end position="34"/>
    </location>
</feature>
<organism evidence="3 4">
    <name type="scientific">Duganella phyllosphaerae</name>
    <dbReference type="NCBI Taxonomy" id="762836"/>
    <lineage>
        <taxon>Bacteria</taxon>
        <taxon>Pseudomonadati</taxon>
        <taxon>Pseudomonadota</taxon>
        <taxon>Betaproteobacteria</taxon>
        <taxon>Burkholderiales</taxon>
        <taxon>Oxalobacteraceae</taxon>
        <taxon>Telluria group</taxon>
        <taxon>Duganella</taxon>
    </lineage>
</organism>
<feature type="region of interest" description="Disordered" evidence="1">
    <location>
        <begin position="374"/>
        <end position="394"/>
    </location>
</feature>
<feature type="chain" id="PRO_5009206880" evidence="2">
    <location>
        <begin position="35"/>
        <end position="394"/>
    </location>
</feature>
<evidence type="ECO:0000256" key="2">
    <source>
        <dbReference type="SAM" id="SignalP"/>
    </source>
</evidence>
<sequence>MARRLAPLRLPLVWQLPTALLAGALVAGTAPAWADDAQADPTIPSDRVTVVLKFVKPPDDDNMAPVALLADSCAACTVLNDPALARDNCRETLVALALPARRTLALRFRAAPGAVKRVVLESGDLPFSADGNIVTVAMPPVASDAVTAGEFATHIVEPGMVLRFEHADIARRAGAYAQGAFPARQRRAADNLQFAQREVIRRTGLGEFVAQEKLGAIQVMGFDTNYPHGHTDAPPHMHMHLRWPLNAGTQIGHYYIDGQGLLTHNVVGVKSINGPARTYRRGETFTTMDVRGRPIYRHRITPEGWLELGRVAVGEAPCLIKPAQAGKGFETGAVVACARQAPVSIDVTDDLEGGILRVATGQIVETFRYDTDTGKLLSPAAPPPATESNYVAPQ</sequence>
<evidence type="ECO:0000256" key="1">
    <source>
        <dbReference type="SAM" id="MobiDB-lite"/>
    </source>
</evidence>
<keyword evidence="2" id="KW-0732">Signal</keyword>
<protein>
    <submittedName>
        <fullName evidence="3">Uncharacterized protein</fullName>
    </submittedName>
</protein>
<dbReference type="EMBL" id="LROM01000121">
    <property type="protein sequence ID" value="OEZ95680.1"/>
    <property type="molecule type" value="Genomic_DNA"/>
</dbReference>
<gene>
    <name evidence="3" type="ORF">DUPY_42320</name>
</gene>
<name>A0A1E7WD05_9BURK</name>
<dbReference type="AlphaFoldDB" id="A0A1E7WD05"/>
<proteinExistence type="predicted"/>
<evidence type="ECO:0000313" key="4">
    <source>
        <dbReference type="Proteomes" id="UP000175989"/>
    </source>
</evidence>
<dbReference type="PATRIC" id="fig|762836.4.peg.4359"/>
<keyword evidence="4" id="KW-1185">Reference proteome</keyword>